<keyword evidence="2" id="KW-1185">Reference proteome</keyword>
<evidence type="ECO:0000313" key="2">
    <source>
        <dbReference type="Proteomes" id="UP001229421"/>
    </source>
</evidence>
<sequence length="68" mass="8145">MYHVDFILSSCKGPRFYTAAEAESKGLPHFFHRIVPFSLWKTILNLFSSNYNYRLQRRKKLPAFYEVN</sequence>
<dbReference type="Proteomes" id="UP001229421">
    <property type="component" value="Unassembled WGS sequence"/>
</dbReference>
<comment type="caution">
    <text evidence="1">The sequence shown here is derived from an EMBL/GenBank/DDBJ whole genome shotgun (WGS) entry which is preliminary data.</text>
</comment>
<proteinExistence type="predicted"/>
<dbReference type="EMBL" id="JAUHHV010000010">
    <property type="protein sequence ID" value="KAK1409811.1"/>
    <property type="molecule type" value="Genomic_DNA"/>
</dbReference>
<evidence type="ECO:0000313" key="1">
    <source>
        <dbReference type="EMBL" id="KAK1409811.1"/>
    </source>
</evidence>
<reference evidence="1" key="1">
    <citation type="journal article" date="2023" name="bioRxiv">
        <title>Improved chromosome-level genome assembly for marigold (Tagetes erecta).</title>
        <authorList>
            <person name="Jiang F."/>
            <person name="Yuan L."/>
            <person name="Wang S."/>
            <person name="Wang H."/>
            <person name="Xu D."/>
            <person name="Wang A."/>
            <person name="Fan W."/>
        </authorList>
    </citation>
    <scope>NUCLEOTIDE SEQUENCE</scope>
    <source>
        <strain evidence="1">WSJ</strain>
        <tissue evidence="1">Leaf</tissue>
    </source>
</reference>
<accession>A0AAD8JW70</accession>
<name>A0AAD8JW70_TARER</name>
<protein>
    <submittedName>
        <fullName evidence="1">Uncharacterized protein</fullName>
    </submittedName>
</protein>
<gene>
    <name evidence="1" type="ORF">QVD17_36340</name>
</gene>
<dbReference type="AlphaFoldDB" id="A0AAD8JW70"/>
<organism evidence="1 2">
    <name type="scientific">Tagetes erecta</name>
    <name type="common">African marigold</name>
    <dbReference type="NCBI Taxonomy" id="13708"/>
    <lineage>
        <taxon>Eukaryota</taxon>
        <taxon>Viridiplantae</taxon>
        <taxon>Streptophyta</taxon>
        <taxon>Embryophyta</taxon>
        <taxon>Tracheophyta</taxon>
        <taxon>Spermatophyta</taxon>
        <taxon>Magnoliopsida</taxon>
        <taxon>eudicotyledons</taxon>
        <taxon>Gunneridae</taxon>
        <taxon>Pentapetalae</taxon>
        <taxon>asterids</taxon>
        <taxon>campanulids</taxon>
        <taxon>Asterales</taxon>
        <taxon>Asteraceae</taxon>
        <taxon>Asteroideae</taxon>
        <taxon>Heliantheae alliance</taxon>
        <taxon>Tageteae</taxon>
        <taxon>Tagetes</taxon>
    </lineage>
</organism>